<feature type="transmembrane region" description="Helical" evidence="11">
    <location>
        <begin position="170"/>
        <end position="189"/>
    </location>
</feature>
<dbReference type="PANTHER" id="PTHR19139">
    <property type="entry name" value="AQUAPORIN TRANSPORTER"/>
    <property type="match status" value="1"/>
</dbReference>
<keyword evidence="6 11" id="KW-0472">Membrane</keyword>
<evidence type="ECO:0000256" key="8">
    <source>
        <dbReference type="ARBA" id="ARBA00034651"/>
    </source>
</evidence>
<dbReference type="OrthoDB" id="3222at2759"/>
<dbReference type="SUPFAM" id="SSF81338">
    <property type="entry name" value="Aquaporin-like"/>
    <property type="match status" value="1"/>
</dbReference>
<feature type="transmembrane region" description="Helical" evidence="11">
    <location>
        <begin position="42"/>
        <end position="63"/>
    </location>
</feature>
<keyword evidence="13" id="KW-1185">Reference proteome</keyword>
<comment type="subcellular location">
    <subcellularLocation>
        <location evidence="1">Membrane</location>
        <topology evidence="1">Multi-pass membrane protein</topology>
    </subcellularLocation>
</comment>
<keyword evidence="5 11" id="KW-1133">Transmembrane helix</keyword>
<evidence type="ECO:0000313" key="13">
    <source>
        <dbReference type="Proteomes" id="UP000326565"/>
    </source>
</evidence>
<evidence type="ECO:0000256" key="9">
    <source>
        <dbReference type="RuleBase" id="RU000477"/>
    </source>
</evidence>
<keyword evidence="9" id="KW-0813">Transport</keyword>
<gene>
    <name evidence="12" type="ORF">BDV29DRAFT_176219</name>
</gene>
<dbReference type="InterPro" id="IPR000425">
    <property type="entry name" value="MIP"/>
</dbReference>
<evidence type="ECO:0000256" key="7">
    <source>
        <dbReference type="ARBA" id="ARBA00023180"/>
    </source>
</evidence>
<feature type="transmembrane region" description="Helical" evidence="11">
    <location>
        <begin position="196"/>
        <end position="216"/>
    </location>
</feature>
<evidence type="ECO:0000256" key="2">
    <source>
        <dbReference type="ARBA" id="ARBA00006175"/>
    </source>
</evidence>
<evidence type="ECO:0000256" key="10">
    <source>
        <dbReference type="SAM" id="MobiDB-lite"/>
    </source>
</evidence>
<dbReference type="InterPro" id="IPR023271">
    <property type="entry name" value="Aquaporin-like"/>
</dbReference>
<dbReference type="PANTHER" id="PTHR19139:SF199">
    <property type="entry name" value="MIP17260P"/>
    <property type="match status" value="1"/>
</dbReference>
<keyword evidence="3 9" id="KW-0812">Transmembrane</keyword>
<evidence type="ECO:0000256" key="5">
    <source>
        <dbReference type="ARBA" id="ARBA00022989"/>
    </source>
</evidence>
<evidence type="ECO:0000313" key="12">
    <source>
        <dbReference type="EMBL" id="KAB8073060.1"/>
    </source>
</evidence>
<evidence type="ECO:0000256" key="3">
    <source>
        <dbReference type="ARBA" id="ARBA00022692"/>
    </source>
</evidence>
<feature type="region of interest" description="Disordered" evidence="10">
    <location>
        <begin position="286"/>
        <end position="325"/>
    </location>
</feature>
<organism evidence="12 13">
    <name type="scientific">Aspergillus leporis</name>
    <dbReference type="NCBI Taxonomy" id="41062"/>
    <lineage>
        <taxon>Eukaryota</taxon>
        <taxon>Fungi</taxon>
        <taxon>Dikarya</taxon>
        <taxon>Ascomycota</taxon>
        <taxon>Pezizomycotina</taxon>
        <taxon>Eurotiomycetes</taxon>
        <taxon>Eurotiomycetidae</taxon>
        <taxon>Eurotiales</taxon>
        <taxon>Aspergillaceae</taxon>
        <taxon>Aspergillus</taxon>
        <taxon>Aspergillus subgen. Circumdati</taxon>
    </lineage>
</organism>
<keyword evidence="7" id="KW-0325">Glycoprotein</keyword>
<feature type="compositionally biased region" description="Polar residues" evidence="10">
    <location>
        <begin position="292"/>
        <end position="312"/>
    </location>
</feature>
<evidence type="ECO:0000256" key="4">
    <source>
        <dbReference type="ARBA" id="ARBA00022737"/>
    </source>
</evidence>
<dbReference type="InterPro" id="IPR034294">
    <property type="entry name" value="Aquaporin_transptr"/>
</dbReference>
<comment type="catalytic activity">
    <reaction evidence="8">
        <text>H2O(in) = H2O(out)</text>
        <dbReference type="Rhea" id="RHEA:29667"/>
        <dbReference type="ChEBI" id="CHEBI:15377"/>
    </reaction>
</comment>
<sequence length="325" mass="34888">MKLFSRRGADADRGDAGNMNPVYRRTQRQLPMLHLKDTVRNNVIAVTGEFVGTFLFLFFSFAGTQVSNTPKPVDGAPPNTSNLLYSALSFGFSLMVNVWAFYRVTGGLFNPAVTLALCLVGGLSPIRGVLVFTSQIVGGIAAAGVVSALFPGDLNVGTRLGGGASISQGLFIEMFLTAQLVFVIIMLAVVKHKSTFLAPVGIGLVFFVTEMIGDYYTGGSLNPARSLGPDVINRSFPGYHWIYWVGPLLGSLLACGFFAFLRLLQYQTVNPGQDYNEWEAKNGPGFLDGSMSRPSAQLSESTTLDRSNSPTNGVRAHPVNGAEQV</sequence>
<feature type="transmembrane region" description="Helical" evidence="11">
    <location>
        <begin position="129"/>
        <end position="150"/>
    </location>
</feature>
<dbReference type="FunFam" id="1.20.1080.10:FF:000024">
    <property type="entry name" value="MIP aquaporin (Eurofung)"/>
    <property type="match status" value="1"/>
</dbReference>
<evidence type="ECO:0000256" key="1">
    <source>
        <dbReference type="ARBA" id="ARBA00004141"/>
    </source>
</evidence>
<feature type="transmembrane region" description="Helical" evidence="11">
    <location>
        <begin position="241"/>
        <end position="261"/>
    </location>
</feature>
<evidence type="ECO:0000256" key="11">
    <source>
        <dbReference type="SAM" id="Phobius"/>
    </source>
</evidence>
<dbReference type="GO" id="GO:0005886">
    <property type="term" value="C:plasma membrane"/>
    <property type="evidence" value="ECO:0007669"/>
    <property type="project" value="TreeGrafter"/>
</dbReference>
<protein>
    <submittedName>
        <fullName evidence="12">Aquaporin-like protein</fullName>
    </submittedName>
</protein>
<reference evidence="12 13" key="1">
    <citation type="submission" date="2019-04" db="EMBL/GenBank/DDBJ databases">
        <title>Friends and foes A comparative genomics study of 23 Aspergillus species from section Flavi.</title>
        <authorList>
            <consortium name="DOE Joint Genome Institute"/>
            <person name="Kjaerbolling I."/>
            <person name="Vesth T."/>
            <person name="Frisvad J.C."/>
            <person name="Nybo J.L."/>
            <person name="Theobald S."/>
            <person name="Kildgaard S."/>
            <person name="Isbrandt T."/>
            <person name="Kuo A."/>
            <person name="Sato A."/>
            <person name="Lyhne E.K."/>
            <person name="Kogle M.E."/>
            <person name="Wiebenga A."/>
            <person name="Kun R.S."/>
            <person name="Lubbers R.J."/>
            <person name="Makela M.R."/>
            <person name="Barry K."/>
            <person name="Chovatia M."/>
            <person name="Clum A."/>
            <person name="Daum C."/>
            <person name="Haridas S."/>
            <person name="He G."/>
            <person name="LaButti K."/>
            <person name="Lipzen A."/>
            <person name="Mondo S."/>
            <person name="Riley R."/>
            <person name="Salamov A."/>
            <person name="Simmons B.A."/>
            <person name="Magnuson J.K."/>
            <person name="Henrissat B."/>
            <person name="Mortensen U.H."/>
            <person name="Larsen T.O."/>
            <person name="Devries R.P."/>
            <person name="Grigoriev I.V."/>
            <person name="Machida M."/>
            <person name="Baker S.E."/>
            <person name="Andersen M.R."/>
        </authorList>
    </citation>
    <scope>NUCLEOTIDE SEQUENCE [LARGE SCALE GENOMIC DNA]</scope>
    <source>
        <strain evidence="12 13">CBS 151.66</strain>
    </source>
</reference>
<dbReference type="AlphaFoldDB" id="A0A5N5X0Z1"/>
<dbReference type="GO" id="GO:0015250">
    <property type="term" value="F:water channel activity"/>
    <property type="evidence" value="ECO:0007669"/>
    <property type="project" value="TreeGrafter"/>
</dbReference>
<dbReference type="Proteomes" id="UP000326565">
    <property type="component" value="Unassembled WGS sequence"/>
</dbReference>
<evidence type="ECO:0000256" key="6">
    <source>
        <dbReference type="ARBA" id="ARBA00023136"/>
    </source>
</evidence>
<comment type="similarity">
    <text evidence="2 9">Belongs to the MIP/aquaporin (TC 1.A.8) family.</text>
</comment>
<feature type="region of interest" description="Disordered" evidence="10">
    <location>
        <begin position="1"/>
        <end position="21"/>
    </location>
</feature>
<dbReference type="Pfam" id="PF00230">
    <property type="entry name" value="MIP"/>
    <property type="match status" value="1"/>
</dbReference>
<name>A0A5N5X0Z1_9EURO</name>
<dbReference type="PRINTS" id="PR00783">
    <property type="entry name" value="MINTRINSICP"/>
</dbReference>
<dbReference type="EMBL" id="ML732234">
    <property type="protein sequence ID" value="KAB8073060.1"/>
    <property type="molecule type" value="Genomic_DNA"/>
</dbReference>
<keyword evidence="4" id="KW-0677">Repeat</keyword>
<dbReference type="Gene3D" id="1.20.1080.10">
    <property type="entry name" value="Glycerol uptake facilitator protein"/>
    <property type="match status" value="1"/>
</dbReference>
<proteinExistence type="inferred from homology"/>
<accession>A0A5N5X0Z1</accession>